<dbReference type="Proteomes" id="UP000007800">
    <property type="component" value="Unassembled WGS sequence"/>
</dbReference>
<feature type="compositionally biased region" description="Basic and acidic residues" evidence="1">
    <location>
        <begin position="80"/>
        <end position="89"/>
    </location>
</feature>
<evidence type="ECO:0000313" key="2">
    <source>
        <dbReference type="EMBL" id="EER09517.1"/>
    </source>
</evidence>
<dbReference type="InParanoid" id="C5L1B0"/>
<gene>
    <name evidence="2" type="ORF">Pmar_PMAR016448</name>
</gene>
<feature type="region of interest" description="Disordered" evidence="1">
    <location>
        <begin position="58"/>
        <end position="125"/>
    </location>
</feature>
<dbReference type="EMBL" id="GG678232">
    <property type="protein sequence ID" value="EER09517.1"/>
    <property type="molecule type" value="Genomic_DNA"/>
</dbReference>
<keyword evidence="3" id="KW-1185">Reference proteome</keyword>
<evidence type="ECO:0000256" key="1">
    <source>
        <dbReference type="SAM" id="MobiDB-lite"/>
    </source>
</evidence>
<sequence length="273" mass="30456">MTIGLASLRRRRRRDGATNSRHHTVEPINSPSSRVDNRGAFRTNDLFQMVASSNPNRTDAVLYGTVPDRADVSTASPDEALTRRVEDPPKTVAPEPKRKRGRPRKNGVVEGTAAQPPVKRQKARAVDTSVHEIRLTLETLRKLFIEYEKLLESGVPVDFVKLRASLGPRLEPCELSPIDLEFIVTEFTANKFRPSLGLVLMERPGSFQPSCRSLNRTDPEEIGQRLRQLWLDHKENSQVTGDDVAAHRIRANGALDGVELLVIISITSDSKAK</sequence>
<organism evidence="3">
    <name type="scientific">Perkinsus marinus (strain ATCC 50983 / TXsc)</name>
    <dbReference type="NCBI Taxonomy" id="423536"/>
    <lineage>
        <taxon>Eukaryota</taxon>
        <taxon>Sar</taxon>
        <taxon>Alveolata</taxon>
        <taxon>Perkinsozoa</taxon>
        <taxon>Perkinsea</taxon>
        <taxon>Perkinsida</taxon>
        <taxon>Perkinsidae</taxon>
        <taxon>Perkinsus</taxon>
    </lineage>
</organism>
<dbReference type="AlphaFoldDB" id="C5L1B0"/>
<feature type="region of interest" description="Disordered" evidence="1">
    <location>
        <begin position="1"/>
        <end position="37"/>
    </location>
</feature>
<dbReference type="GeneID" id="9052413"/>
<accession>C5L1B0</accession>
<dbReference type="OrthoDB" id="10545922at2759"/>
<reference evidence="2 3" key="1">
    <citation type="submission" date="2008-07" db="EMBL/GenBank/DDBJ databases">
        <authorList>
            <person name="El-Sayed N."/>
            <person name="Caler E."/>
            <person name="Inman J."/>
            <person name="Amedeo P."/>
            <person name="Hass B."/>
            <person name="Wortman J."/>
        </authorList>
    </citation>
    <scope>NUCLEOTIDE SEQUENCE [LARGE SCALE GENOMIC DNA]</scope>
    <source>
        <strain evidence="3">ATCC 50983 / TXsc</strain>
    </source>
</reference>
<proteinExistence type="predicted"/>
<protein>
    <submittedName>
        <fullName evidence="2">Uncharacterized protein</fullName>
    </submittedName>
</protein>
<name>C5L1B0_PERM5</name>
<dbReference type="RefSeq" id="XP_002777701.1">
    <property type="nucleotide sequence ID" value="XM_002777655.1"/>
</dbReference>
<evidence type="ECO:0000313" key="3">
    <source>
        <dbReference type="Proteomes" id="UP000007800"/>
    </source>
</evidence>